<proteinExistence type="inferred from homology"/>
<comment type="pathway">
    <text evidence="1 8">Amino-acid biosynthesis; L-lysine biosynthesis via DAP pathway; DL-2,6-diaminopimelate from LL-2,6-diaminopimelate: step 1/1.</text>
</comment>
<name>A0AAI8G5E0_9FLAO</name>
<dbReference type="AlphaFoldDB" id="A0AAI8G5E0"/>
<dbReference type="PANTHER" id="PTHR31689:SF0">
    <property type="entry name" value="DIAMINOPIMELATE EPIMERASE"/>
    <property type="match status" value="1"/>
</dbReference>
<dbReference type="KEGG" id="mod:AS202_11150"/>
<feature type="binding site" evidence="8">
    <location>
        <begin position="74"/>
        <end position="75"/>
    </location>
    <ligand>
        <name>substrate</name>
    </ligand>
</feature>
<protein>
    <recommendedName>
        <fullName evidence="3 8">Diaminopimelate epimerase</fullName>
        <shortName evidence="8">DAP epimerase</shortName>
        <ecNumber evidence="3 8">5.1.1.7</ecNumber>
    </recommendedName>
    <alternativeName>
        <fullName evidence="8">PLP-independent amino acid racemase</fullName>
    </alternativeName>
</protein>
<keyword evidence="8" id="KW-0963">Cytoplasm</keyword>
<evidence type="ECO:0000256" key="3">
    <source>
        <dbReference type="ARBA" id="ARBA00013080"/>
    </source>
</evidence>
<dbReference type="PROSITE" id="PS01326">
    <property type="entry name" value="DAP_EPIMERASE"/>
    <property type="match status" value="1"/>
</dbReference>
<evidence type="ECO:0000256" key="1">
    <source>
        <dbReference type="ARBA" id="ARBA00005196"/>
    </source>
</evidence>
<comment type="caution">
    <text evidence="8">Lacks conserved residue(s) required for the propagation of feature annotation.</text>
</comment>
<feature type="active site" description="Proton acceptor" evidence="8">
    <location>
        <position position="198"/>
    </location>
</feature>
<feature type="binding site" evidence="8">
    <location>
        <position position="64"/>
    </location>
    <ligand>
        <name>substrate</name>
    </ligand>
</feature>
<evidence type="ECO:0000256" key="5">
    <source>
        <dbReference type="ARBA" id="ARBA00023154"/>
    </source>
</evidence>
<dbReference type="HAMAP" id="MF_00197">
    <property type="entry name" value="DAP_epimerase"/>
    <property type="match status" value="1"/>
</dbReference>
<accession>A0AAI8G5E0</accession>
<evidence type="ECO:0000256" key="8">
    <source>
        <dbReference type="HAMAP-Rule" id="MF_00197"/>
    </source>
</evidence>
<dbReference type="Proteomes" id="UP000069030">
    <property type="component" value="Chromosome"/>
</dbReference>
<feature type="binding site" evidence="8">
    <location>
        <position position="170"/>
    </location>
    <ligand>
        <name>substrate</name>
    </ligand>
</feature>
<sequence length="260" mass="28769">MLRFYKYQGTGNDFVMIDNRTSFFPKEDKELVAHLCHRRFGIGGDGLILLEEAEGYDFRMVYYNADGSESTMCGNGGRCLVAFAKQLKIINDNCRFIAIDGEHTATISSEGIVSLQMINVSGIEIEKSYSFLNTGSPHHVQVVRDLGNYDVFGIGQEIRESELYAPGGTNVNFVEQEGPNHFRIRTFERGVEDETLSCGTGATAVAISMYAQGKCDHNEVKIDVEGGSLTISFETEDRISYRNVVLSGPAKLAFEGTIQI</sequence>
<evidence type="ECO:0000313" key="10">
    <source>
        <dbReference type="EMBL" id="ALU26668.1"/>
    </source>
</evidence>
<organism evidence="10 11">
    <name type="scientific">Myroides odoratimimus</name>
    <dbReference type="NCBI Taxonomy" id="76832"/>
    <lineage>
        <taxon>Bacteria</taxon>
        <taxon>Pseudomonadati</taxon>
        <taxon>Bacteroidota</taxon>
        <taxon>Flavobacteriia</taxon>
        <taxon>Flavobacteriales</taxon>
        <taxon>Flavobacteriaceae</taxon>
        <taxon>Myroides</taxon>
    </lineage>
</organism>
<keyword evidence="6 8" id="KW-0413">Isomerase</keyword>
<dbReference type="GO" id="GO:0008837">
    <property type="term" value="F:diaminopimelate epimerase activity"/>
    <property type="evidence" value="ECO:0007669"/>
    <property type="project" value="UniProtKB-UniRule"/>
</dbReference>
<gene>
    <name evidence="8" type="primary">dapF</name>
    <name evidence="10" type="ORF">AS202_11150</name>
</gene>
<reference evidence="10 11" key="1">
    <citation type="journal article" date="2016" name="J. Zhejiang Univ. Sci. B">
        <title>Antibiotic resistance mechanisms of Myroides sp.</title>
        <authorList>
            <person name="Hu S."/>
            <person name="Yuan S."/>
            <person name="Qu H."/>
            <person name="Jiang T."/>
            <person name="Zhou Y."/>
            <person name="Wang M."/>
            <person name="Ming D."/>
        </authorList>
    </citation>
    <scope>NUCLEOTIDE SEQUENCE [LARGE SCALE GENOMIC DNA]</scope>
    <source>
        <strain evidence="10 11">PR63039</strain>
    </source>
</reference>
<comment type="subcellular location">
    <subcellularLocation>
        <location evidence="8">Cytoplasm</location>
    </subcellularLocation>
</comment>
<comment type="subunit">
    <text evidence="8">Homodimer.</text>
</comment>
<dbReference type="SUPFAM" id="SSF54506">
    <property type="entry name" value="Diaminopimelate epimerase-like"/>
    <property type="match status" value="2"/>
</dbReference>
<dbReference type="NCBIfam" id="TIGR00652">
    <property type="entry name" value="DapF"/>
    <property type="match status" value="1"/>
</dbReference>
<dbReference type="Pfam" id="PF01678">
    <property type="entry name" value="DAP_epimerase"/>
    <property type="match status" value="2"/>
</dbReference>
<feature type="binding site" evidence="8">
    <location>
        <position position="12"/>
    </location>
    <ligand>
        <name>substrate</name>
    </ligand>
</feature>
<feature type="binding site" evidence="8">
    <location>
        <begin position="199"/>
        <end position="200"/>
    </location>
    <ligand>
        <name>substrate</name>
    </ligand>
</feature>
<feature type="binding site" evidence="8">
    <location>
        <begin position="188"/>
        <end position="189"/>
    </location>
    <ligand>
        <name>substrate</name>
    </ligand>
</feature>
<evidence type="ECO:0000256" key="7">
    <source>
        <dbReference type="ARBA" id="ARBA00051712"/>
    </source>
</evidence>
<evidence type="ECO:0000256" key="2">
    <source>
        <dbReference type="ARBA" id="ARBA00010219"/>
    </source>
</evidence>
<dbReference type="EMBL" id="CP013690">
    <property type="protein sequence ID" value="ALU26668.1"/>
    <property type="molecule type" value="Genomic_DNA"/>
</dbReference>
<keyword evidence="4 8" id="KW-0028">Amino-acid biosynthesis</keyword>
<keyword evidence="5 8" id="KW-0457">Lysine biosynthesis</keyword>
<feature type="active site" description="Proton donor" evidence="8">
    <location>
        <position position="73"/>
    </location>
</feature>
<dbReference type="GO" id="GO:0005829">
    <property type="term" value="C:cytosol"/>
    <property type="evidence" value="ECO:0007669"/>
    <property type="project" value="TreeGrafter"/>
</dbReference>
<dbReference type="EC" id="5.1.1.7" evidence="3 8"/>
<dbReference type="RefSeq" id="WP_058699431.1">
    <property type="nucleotide sequence ID" value="NZ_CP013690.1"/>
</dbReference>
<evidence type="ECO:0000256" key="6">
    <source>
        <dbReference type="ARBA" id="ARBA00023235"/>
    </source>
</evidence>
<dbReference type="GO" id="GO:0009089">
    <property type="term" value="P:lysine biosynthetic process via diaminopimelate"/>
    <property type="evidence" value="ECO:0007669"/>
    <property type="project" value="UniProtKB-UniRule"/>
</dbReference>
<feature type="site" description="Could be important to modulate the pK values of the two catalytic cysteine residues" evidence="8">
    <location>
        <position position="138"/>
    </location>
</feature>
<dbReference type="PANTHER" id="PTHR31689">
    <property type="entry name" value="DIAMINOPIMELATE EPIMERASE, CHLOROPLASTIC"/>
    <property type="match status" value="1"/>
</dbReference>
<comment type="catalytic activity">
    <reaction evidence="7 8">
        <text>(2S,6S)-2,6-diaminopimelate = meso-2,6-diaminopimelate</text>
        <dbReference type="Rhea" id="RHEA:15393"/>
        <dbReference type="ChEBI" id="CHEBI:57609"/>
        <dbReference type="ChEBI" id="CHEBI:57791"/>
        <dbReference type="EC" id="5.1.1.7"/>
    </reaction>
</comment>
<comment type="similarity">
    <text evidence="2 8">Belongs to the diaminopimelate epimerase family.</text>
</comment>
<feature type="active site" evidence="9">
    <location>
        <position position="73"/>
    </location>
</feature>
<evidence type="ECO:0000256" key="9">
    <source>
        <dbReference type="PROSITE-ProRule" id="PRU10125"/>
    </source>
</evidence>
<evidence type="ECO:0000313" key="11">
    <source>
        <dbReference type="Proteomes" id="UP000069030"/>
    </source>
</evidence>
<evidence type="ECO:0000256" key="4">
    <source>
        <dbReference type="ARBA" id="ARBA00022605"/>
    </source>
</evidence>
<feature type="site" description="Could be important to modulate the pK values of the two catalytic cysteine residues" evidence="8">
    <location>
        <position position="188"/>
    </location>
</feature>
<dbReference type="InterPro" id="IPR001653">
    <property type="entry name" value="DAP_epimerase_DapF"/>
</dbReference>
<dbReference type="InterPro" id="IPR018510">
    <property type="entry name" value="DAP_epimerase_AS"/>
</dbReference>
<comment type="function">
    <text evidence="8">Catalyzes the stereoinversion of LL-2,6-diaminopimelate (L,L-DAP) to meso-diaminopimelate (meso-DAP), a precursor of L-lysine and an essential component of the bacterial peptidoglycan.</text>
</comment>
<dbReference type="Gene3D" id="3.10.310.10">
    <property type="entry name" value="Diaminopimelate Epimerase, Chain A, domain 1"/>
    <property type="match status" value="2"/>
</dbReference>